<dbReference type="KEGG" id="cthd:CDO33_18855"/>
<dbReference type="AlphaFoldDB" id="A0A2K2FEC7"/>
<dbReference type="InterPro" id="IPR001119">
    <property type="entry name" value="SLH_dom"/>
</dbReference>
<dbReference type="Pfam" id="PF16244">
    <property type="entry name" value="DUF4901"/>
    <property type="match status" value="2"/>
</dbReference>
<keyword evidence="5" id="KW-1185">Reference proteome</keyword>
<feature type="domain" description="SLH" evidence="3">
    <location>
        <begin position="557"/>
        <end position="618"/>
    </location>
</feature>
<gene>
    <name evidence="4" type="ORF">CDQ84_13930</name>
</gene>
<evidence type="ECO:0000259" key="3">
    <source>
        <dbReference type="PROSITE" id="PS51272"/>
    </source>
</evidence>
<organism evidence="4 5">
    <name type="scientific">Clostridium thermosuccinogenes</name>
    <dbReference type="NCBI Taxonomy" id="84032"/>
    <lineage>
        <taxon>Bacteria</taxon>
        <taxon>Bacillati</taxon>
        <taxon>Bacillota</taxon>
        <taxon>Clostridia</taxon>
        <taxon>Eubacteriales</taxon>
        <taxon>Clostridiaceae</taxon>
        <taxon>Clostridium</taxon>
    </lineage>
</organism>
<dbReference type="Pfam" id="PF00395">
    <property type="entry name" value="SLH"/>
    <property type="match status" value="2"/>
</dbReference>
<reference evidence="4 5" key="1">
    <citation type="submission" date="2017-06" db="EMBL/GenBank/DDBJ databases">
        <title>Investigating the central metabolism of Clostridium thermosuccinogenes.</title>
        <authorList>
            <person name="Koendjbiharie J.G."/>
            <person name="van Kranenburg R."/>
        </authorList>
    </citation>
    <scope>NUCLEOTIDE SEQUENCE [LARGE SCALE GENOMIC DNA]</scope>
    <source>
        <strain evidence="4 5">DSM 5806</strain>
    </source>
</reference>
<feature type="domain" description="SLH" evidence="3">
    <location>
        <begin position="674"/>
        <end position="728"/>
    </location>
</feature>
<evidence type="ECO:0000313" key="5">
    <source>
        <dbReference type="Proteomes" id="UP000236151"/>
    </source>
</evidence>
<proteinExistence type="predicted"/>
<dbReference type="Proteomes" id="UP000236151">
    <property type="component" value="Unassembled WGS sequence"/>
</dbReference>
<keyword evidence="2" id="KW-0732">Signal</keyword>
<evidence type="ECO:0000256" key="2">
    <source>
        <dbReference type="SAM" id="SignalP"/>
    </source>
</evidence>
<feature type="chain" id="PRO_5014459166" description="SLH domain-containing protein" evidence="2">
    <location>
        <begin position="26"/>
        <end position="728"/>
    </location>
</feature>
<dbReference type="InterPro" id="IPR032599">
    <property type="entry name" value="YcdB/YcdC_rep_domain"/>
</dbReference>
<comment type="caution">
    <text evidence="4">The sequence shown here is derived from an EMBL/GenBank/DDBJ whole genome shotgun (WGS) entry which is preliminary data.</text>
</comment>
<dbReference type="RefSeq" id="WP_103082346.1">
    <property type="nucleotide sequence ID" value="NZ_CP021850.1"/>
</dbReference>
<name>A0A2K2FEC7_9CLOT</name>
<accession>A0A2K2FEC7</accession>
<keyword evidence="1" id="KW-0677">Repeat</keyword>
<dbReference type="EMBL" id="NIOJ01000040">
    <property type="protein sequence ID" value="PNT97139.1"/>
    <property type="molecule type" value="Genomic_DNA"/>
</dbReference>
<evidence type="ECO:0000256" key="1">
    <source>
        <dbReference type="ARBA" id="ARBA00022737"/>
    </source>
</evidence>
<dbReference type="PROSITE" id="PS51272">
    <property type="entry name" value="SLH"/>
    <property type="match status" value="2"/>
</dbReference>
<protein>
    <recommendedName>
        <fullName evidence="3">SLH domain-containing protein</fullName>
    </recommendedName>
</protein>
<evidence type="ECO:0000313" key="4">
    <source>
        <dbReference type="EMBL" id="PNT97139.1"/>
    </source>
</evidence>
<sequence>MKRYVAMFLTLAMLFVSLMPMQAFAESDKGLEAAIKGVKSKIDIPEDFIFSKNYDVYTQQDGKKIWYLRWESKDDLGGSIMVSADEKGTIYSYEHYKPYNYSDRKKLPKISKDDALKAAKAFVKKVNPEAAANVKLEDENQLLYMSSDYYFTFYRTEKGFPLYENNIGITVDRDSGEVRYYYYNWNDGLVFPDSSKAIAPEAAQKAFKEKMGLKLVYKYSYDYENEKINIFPAYVPVYDSMYAIDALTGEMIQTGYYYVFAGGMGATADMALKSVAEVEQVVLSPEELEAAEEASKLISKDDAEKVARGLSVLGLTDEYKLTNAWLSRAWPNRKDFLWSLSFAKEDKDGRDYRYVNVSINAETKEIMNFYTSMPYDAKAQAKYDEDDAKAAAEKFLKEFKPDLFEQTKYEGSNGRGIVIPLAEDGKEEKPLQYSLVYTRMVNGIPFPDNSLRVGYDAVNGRIYSFDMTWFDEKFPAVKDNVTPDKAYETLFKNLGLELQYKFVYNNNNSLYEKVIYAPDYNNVEVKLVYALNTRKPWIFDPETGAILNHDGKPYEEVKVAEYSDIDGHYAEDEIKILAAYGISLDGNEFRPNDSITQKDFLTLLSKTLQDYYVPVSERGGDKETDALYSYMMRQGIVREGEKAPNAVLTREDSVKFIIRALKYDKVADIKGIYKSIFKDEDEINPDLIGYISIAQGLNIISGYDGYFNPKGELTRAQAAIIIYKYLQV</sequence>
<dbReference type="OrthoDB" id="2473368at2"/>
<feature type="signal peptide" evidence="2">
    <location>
        <begin position="1"/>
        <end position="25"/>
    </location>
</feature>